<reference evidence="3" key="2">
    <citation type="submission" date="2019-10" db="EMBL/GenBank/DDBJ databases">
        <authorList>
            <consortium name="NCBI Genome Project"/>
        </authorList>
    </citation>
    <scope>NUCLEOTIDE SEQUENCE</scope>
    <source>
        <strain evidence="3">NI907</strain>
    </source>
</reference>
<proteinExistence type="predicted"/>
<dbReference type="GeneID" id="41956066"/>
<dbReference type="Proteomes" id="UP000515153">
    <property type="component" value="Unplaced"/>
</dbReference>
<sequence>MNSSHHDMILFASWVKYQHYVQTSNPNAPRILSPQEIALAGELANNFNFTNVFRQRLELGRSFYTTVKQNLMAILQIWDAVIDEKAVFDSSGICSSNPDIQKAFIFCTDTIPSRINIGSLGPQTFIVPRLKTCAASLEPSYAHGHTFANATELQTQAVQPSNELYAEALALSEFENTNIGGFENNEKEKELDSEDSEEEEDWEEENEYTDDDEYDNDDDGSDGDYEEIDEKGDMSRVYGQSQKSTEGWGDSFSELIKLDMNLVNNTQELDGGAEPLRKILTPVASRKSAKRGFAGIEGGENGTQSKKSRKQQK</sequence>
<reference evidence="3" key="3">
    <citation type="submission" date="2025-08" db="UniProtKB">
        <authorList>
            <consortium name="RefSeq"/>
        </authorList>
    </citation>
    <scope>IDENTIFICATION</scope>
    <source>
        <strain evidence="3">NI907</strain>
    </source>
</reference>
<feature type="compositionally biased region" description="Acidic residues" evidence="1">
    <location>
        <begin position="191"/>
        <end position="230"/>
    </location>
</feature>
<evidence type="ECO:0000313" key="2">
    <source>
        <dbReference type="Proteomes" id="UP000515153"/>
    </source>
</evidence>
<organism evidence="2 3">
    <name type="scientific">Pyricularia grisea</name>
    <name type="common">Crabgrass-specific blast fungus</name>
    <name type="synonym">Magnaporthe grisea</name>
    <dbReference type="NCBI Taxonomy" id="148305"/>
    <lineage>
        <taxon>Eukaryota</taxon>
        <taxon>Fungi</taxon>
        <taxon>Dikarya</taxon>
        <taxon>Ascomycota</taxon>
        <taxon>Pezizomycotina</taxon>
        <taxon>Sordariomycetes</taxon>
        <taxon>Sordariomycetidae</taxon>
        <taxon>Magnaporthales</taxon>
        <taxon>Pyriculariaceae</taxon>
        <taxon>Pyricularia</taxon>
    </lineage>
</organism>
<name>A0A6P8BKJ7_PYRGI</name>
<evidence type="ECO:0000313" key="3">
    <source>
        <dbReference type="RefSeq" id="XP_030987612.1"/>
    </source>
</evidence>
<accession>A0A6P8BKJ7</accession>
<dbReference type="RefSeq" id="XP_030987612.1">
    <property type="nucleotide sequence ID" value="XM_031121152.1"/>
</dbReference>
<feature type="region of interest" description="Disordered" evidence="1">
    <location>
        <begin position="177"/>
        <end position="248"/>
    </location>
</feature>
<dbReference type="AlphaFoldDB" id="A0A6P8BKJ7"/>
<dbReference type="KEGG" id="pgri:PgNI_01076"/>
<protein>
    <submittedName>
        <fullName evidence="3">Uncharacterized protein</fullName>
    </submittedName>
</protein>
<reference evidence="3" key="1">
    <citation type="journal article" date="2019" name="Mol. Biol. Evol.">
        <title>Blast fungal genomes show frequent chromosomal changes, gene gains and losses, and effector gene turnover.</title>
        <authorList>
            <person name="Gomez Luciano L.B."/>
            <person name="Jason Tsai I."/>
            <person name="Chuma I."/>
            <person name="Tosa Y."/>
            <person name="Chen Y.H."/>
            <person name="Li J.Y."/>
            <person name="Li M.Y."/>
            <person name="Jade Lu M.Y."/>
            <person name="Nakayashiki H."/>
            <person name="Li W.H."/>
        </authorList>
    </citation>
    <scope>NUCLEOTIDE SEQUENCE</scope>
    <source>
        <strain evidence="3">NI907</strain>
    </source>
</reference>
<keyword evidence="2" id="KW-1185">Reference proteome</keyword>
<evidence type="ECO:0000256" key="1">
    <source>
        <dbReference type="SAM" id="MobiDB-lite"/>
    </source>
</evidence>
<feature type="region of interest" description="Disordered" evidence="1">
    <location>
        <begin position="285"/>
        <end position="313"/>
    </location>
</feature>
<gene>
    <name evidence="3" type="ORF">PgNI_01076</name>
</gene>